<reference evidence="1 2" key="1">
    <citation type="submission" date="2024-02" db="EMBL/GenBank/DDBJ databases">
        <title>A draft genome for the cacao thread blight pathogen Marasmius crinis-equi.</title>
        <authorList>
            <person name="Cohen S.P."/>
            <person name="Baruah I.K."/>
            <person name="Amoako-Attah I."/>
            <person name="Bukari Y."/>
            <person name="Meinhardt L.W."/>
            <person name="Bailey B.A."/>
        </authorList>
    </citation>
    <scope>NUCLEOTIDE SEQUENCE [LARGE SCALE GENOMIC DNA]</scope>
    <source>
        <strain evidence="1 2">GH-76</strain>
    </source>
</reference>
<name>A0ABR3FBU3_9AGAR</name>
<protein>
    <submittedName>
        <fullName evidence="1">Uncharacterized protein</fullName>
    </submittedName>
</protein>
<evidence type="ECO:0000313" key="2">
    <source>
        <dbReference type="Proteomes" id="UP001465976"/>
    </source>
</evidence>
<organism evidence="1 2">
    <name type="scientific">Marasmius crinis-equi</name>
    <dbReference type="NCBI Taxonomy" id="585013"/>
    <lineage>
        <taxon>Eukaryota</taxon>
        <taxon>Fungi</taxon>
        <taxon>Dikarya</taxon>
        <taxon>Basidiomycota</taxon>
        <taxon>Agaricomycotina</taxon>
        <taxon>Agaricomycetes</taxon>
        <taxon>Agaricomycetidae</taxon>
        <taxon>Agaricales</taxon>
        <taxon>Marasmiineae</taxon>
        <taxon>Marasmiaceae</taxon>
        <taxon>Marasmius</taxon>
    </lineage>
</organism>
<dbReference type="Proteomes" id="UP001465976">
    <property type="component" value="Unassembled WGS sequence"/>
</dbReference>
<comment type="caution">
    <text evidence="1">The sequence shown here is derived from an EMBL/GenBank/DDBJ whole genome shotgun (WGS) entry which is preliminary data.</text>
</comment>
<sequence length="560" mass="64453">MARWVEFFLQNVILSREIMTPEGRDAVEYSVVCIPTLLDFRGEDACFVKHESPHMVQLIPQVLFFLIDLSHQHWGPWAALSTTLARSTCTHNSSYKPARPIRMVYPEKQQLGLILIRHLALLARRVPKMDKQELSHLKSYTMLISIADQAPFKSNPIFLSSNRKYFVATLTYLLRRLVRRKSFQQASDEFKLANEIVLLIFASLFWFMKDRDMVEKILDTKLVTAILRSGTPFLRSKTQAMDTCFVEWCTRIVDQVAIFVLYKPIARRVSSFSKKAAALTSEGLARMRSEGGAPGERFVDAWRNLMAKAAISKQHHRDMKEMVICSYPMKGPKLDIFAVLDARLTRCTAHVPAGSWTGKILTAFNVPLLPGKSPADVKHALDENFQFTIRYDLVSFEEWMKSYVRAHAMVILAKWEVYMSSIKHESETSTRPLAEDRKAILEGRKQPVLFLDFDRPQIPDPEDPNCVQFIDMKLVKTHIVPRYSWGPERAVSMMDRWLHDPGVNESKLYLWGPYPNTRERTWMIFDVVEFPLGVNRAGCEGYYKDLEHATIRQVLATAGI</sequence>
<gene>
    <name evidence="1" type="ORF">V5O48_009377</name>
</gene>
<dbReference type="EMBL" id="JBAHYK010000611">
    <property type="protein sequence ID" value="KAL0572585.1"/>
    <property type="molecule type" value="Genomic_DNA"/>
</dbReference>
<proteinExistence type="predicted"/>
<keyword evidence="2" id="KW-1185">Reference proteome</keyword>
<evidence type="ECO:0000313" key="1">
    <source>
        <dbReference type="EMBL" id="KAL0572585.1"/>
    </source>
</evidence>
<accession>A0ABR3FBU3</accession>